<comment type="caution">
    <text evidence="1">The sequence shown here is derived from an EMBL/GenBank/DDBJ whole genome shotgun (WGS) entry which is preliminary data.</text>
</comment>
<organism evidence="1 2">
    <name type="scientific">Caerostris extrusa</name>
    <name type="common">Bark spider</name>
    <name type="synonym">Caerostris bankana</name>
    <dbReference type="NCBI Taxonomy" id="172846"/>
    <lineage>
        <taxon>Eukaryota</taxon>
        <taxon>Metazoa</taxon>
        <taxon>Ecdysozoa</taxon>
        <taxon>Arthropoda</taxon>
        <taxon>Chelicerata</taxon>
        <taxon>Arachnida</taxon>
        <taxon>Araneae</taxon>
        <taxon>Araneomorphae</taxon>
        <taxon>Entelegynae</taxon>
        <taxon>Araneoidea</taxon>
        <taxon>Araneidae</taxon>
        <taxon>Caerostris</taxon>
    </lineage>
</organism>
<protein>
    <submittedName>
        <fullName evidence="1">Uncharacterized protein</fullName>
    </submittedName>
</protein>
<dbReference type="Proteomes" id="UP001054945">
    <property type="component" value="Unassembled WGS sequence"/>
</dbReference>
<keyword evidence="2" id="KW-1185">Reference proteome</keyword>
<gene>
    <name evidence="1" type="ORF">CEXT_357731</name>
</gene>
<proteinExistence type="predicted"/>
<name>A0AAV4NH04_CAEEX</name>
<dbReference type="EMBL" id="BPLR01020832">
    <property type="protein sequence ID" value="GIX83090.1"/>
    <property type="molecule type" value="Genomic_DNA"/>
</dbReference>
<accession>A0AAV4NH04</accession>
<evidence type="ECO:0000313" key="1">
    <source>
        <dbReference type="EMBL" id="GIX83090.1"/>
    </source>
</evidence>
<sequence>MLSEPQERHRREEMPPLFHVYYSFERERDPRVPVSHSEISEMDCEESHTELVARKYPIREYITPADCLRNGTLTTFMLIHFSNLVD</sequence>
<dbReference type="AlphaFoldDB" id="A0AAV4NH04"/>
<evidence type="ECO:0000313" key="2">
    <source>
        <dbReference type="Proteomes" id="UP001054945"/>
    </source>
</evidence>
<reference evidence="1 2" key="1">
    <citation type="submission" date="2021-06" db="EMBL/GenBank/DDBJ databases">
        <title>Caerostris extrusa draft genome.</title>
        <authorList>
            <person name="Kono N."/>
            <person name="Arakawa K."/>
        </authorList>
    </citation>
    <scope>NUCLEOTIDE SEQUENCE [LARGE SCALE GENOMIC DNA]</scope>
</reference>